<keyword evidence="2" id="KW-1185">Reference proteome</keyword>
<comment type="caution">
    <text evidence="1">The sequence shown here is derived from an EMBL/GenBank/DDBJ whole genome shotgun (WGS) entry which is preliminary data.</text>
</comment>
<gene>
    <name evidence="1" type="ORF">FVD38_01390</name>
</gene>
<reference evidence="1 2" key="1">
    <citation type="submission" date="2019-08" db="EMBL/GenBank/DDBJ databases">
        <title>Massilia golmudensis sp. nov., isolated from sand in the Qinghai-Tibetan Plateau.</title>
        <authorList>
            <person name="Zhang B."/>
        </authorList>
    </citation>
    <scope>NUCLEOTIDE SEQUENCE [LARGE SCALE GENOMIC DNA]</scope>
    <source>
        <strain evidence="1 2">GEM5</strain>
    </source>
</reference>
<evidence type="ECO:0000313" key="2">
    <source>
        <dbReference type="Proteomes" id="UP000321413"/>
    </source>
</evidence>
<dbReference type="RefSeq" id="WP_147933188.1">
    <property type="nucleotide sequence ID" value="NZ_VPFD01000001.1"/>
</dbReference>
<organism evidence="1 2">
    <name type="scientific">Massilia arenae</name>
    <dbReference type="NCBI Taxonomy" id="2603288"/>
    <lineage>
        <taxon>Bacteria</taxon>
        <taxon>Pseudomonadati</taxon>
        <taxon>Pseudomonadota</taxon>
        <taxon>Betaproteobacteria</taxon>
        <taxon>Burkholderiales</taxon>
        <taxon>Oxalobacteraceae</taxon>
        <taxon>Telluria group</taxon>
        <taxon>Massilia</taxon>
    </lineage>
</organism>
<sequence length="94" mass="10741">MSEFERFGSPSLFEIAFRWTEDEEPYERLPRTSGWSTGDLQITVGHQVLTARRFGNCERSCSVSCDHVPRRSWPLFRAKAMLGELIVGFSSPSI</sequence>
<name>A0A5C7G8K4_9BURK</name>
<proteinExistence type="predicted"/>
<dbReference type="AlphaFoldDB" id="A0A5C7G8K4"/>
<dbReference type="EMBL" id="VPFD01000001">
    <property type="protein sequence ID" value="TXG02415.1"/>
    <property type="molecule type" value="Genomic_DNA"/>
</dbReference>
<protein>
    <submittedName>
        <fullName evidence="1">Uncharacterized protein</fullName>
    </submittedName>
</protein>
<evidence type="ECO:0000313" key="1">
    <source>
        <dbReference type="EMBL" id="TXG02415.1"/>
    </source>
</evidence>
<accession>A0A5C7G8K4</accession>
<dbReference type="Proteomes" id="UP000321413">
    <property type="component" value="Unassembled WGS sequence"/>
</dbReference>